<evidence type="ECO:0000313" key="3">
    <source>
        <dbReference type="Proteomes" id="UP000256964"/>
    </source>
</evidence>
<feature type="region of interest" description="Disordered" evidence="1">
    <location>
        <begin position="22"/>
        <end position="47"/>
    </location>
</feature>
<keyword evidence="3" id="KW-1185">Reference proteome</keyword>
<evidence type="ECO:0000256" key="1">
    <source>
        <dbReference type="SAM" id="MobiDB-lite"/>
    </source>
</evidence>
<dbReference type="OrthoDB" id="2754893at2759"/>
<proteinExistence type="predicted"/>
<evidence type="ECO:0000313" key="2">
    <source>
        <dbReference type="EMBL" id="RDX41947.1"/>
    </source>
</evidence>
<protein>
    <submittedName>
        <fullName evidence="2">Uncharacterized protein</fullName>
    </submittedName>
</protein>
<sequence length="309" mass="34608">MRLRSPLAALTAAIINAASPKPKHVSNMSMHTGVYDEGSGSTTDENLSSSVITDQLFDMEFKPTLKLITKSIDSKATLPSHDVLMDMLDEEFDEELLELDEDEISSILSDFPLTPDGTGAFLLTEFRPGSDNDFSLSSFLSQRPEIIAAAEDVPNIQTACKCHLQQGRDIVISDRPVFDADHRSCEIEMAKMYISDLGHGKMWESTVRQGLPPRKDRLHHLFDEAPSKHPNAAPLSFLLIENQFAAAVNRAYRASGDTYQPFAEYRIPLNRERVVDFGVRRPESGSLNELRVEHARVYISRLLPFHPSH</sequence>
<reference evidence="2 3" key="1">
    <citation type="journal article" date="2018" name="Biotechnol. Biofuels">
        <title>Integrative visual omics of the white-rot fungus Polyporus brumalis exposes the biotechnological potential of its oxidative enzymes for delignifying raw plant biomass.</title>
        <authorList>
            <person name="Miyauchi S."/>
            <person name="Rancon A."/>
            <person name="Drula E."/>
            <person name="Hage H."/>
            <person name="Chaduli D."/>
            <person name="Favel A."/>
            <person name="Grisel S."/>
            <person name="Henrissat B."/>
            <person name="Herpoel-Gimbert I."/>
            <person name="Ruiz-Duenas F.J."/>
            <person name="Chevret D."/>
            <person name="Hainaut M."/>
            <person name="Lin J."/>
            <person name="Wang M."/>
            <person name="Pangilinan J."/>
            <person name="Lipzen A."/>
            <person name="Lesage-Meessen L."/>
            <person name="Navarro D."/>
            <person name="Riley R."/>
            <person name="Grigoriev I.V."/>
            <person name="Zhou S."/>
            <person name="Raouche S."/>
            <person name="Rosso M.N."/>
        </authorList>
    </citation>
    <scope>NUCLEOTIDE SEQUENCE [LARGE SCALE GENOMIC DNA]</scope>
    <source>
        <strain evidence="2 3">BRFM 1820</strain>
    </source>
</reference>
<dbReference type="AlphaFoldDB" id="A0A371CNZ9"/>
<accession>A0A371CNZ9</accession>
<gene>
    <name evidence="2" type="ORF">OH76DRAFT_152860</name>
</gene>
<dbReference type="EMBL" id="KZ857497">
    <property type="protein sequence ID" value="RDX41947.1"/>
    <property type="molecule type" value="Genomic_DNA"/>
</dbReference>
<name>A0A371CNZ9_9APHY</name>
<dbReference type="Proteomes" id="UP000256964">
    <property type="component" value="Unassembled WGS sequence"/>
</dbReference>
<organism evidence="2 3">
    <name type="scientific">Lentinus brumalis</name>
    <dbReference type="NCBI Taxonomy" id="2498619"/>
    <lineage>
        <taxon>Eukaryota</taxon>
        <taxon>Fungi</taxon>
        <taxon>Dikarya</taxon>
        <taxon>Basidiomycota</taxon>
        <taxon>Agaricomycotina</taxon>
        <taxon>Agaricomycetes</taxon>
        <taxon>Polyporales</taxon>
        <taxon>Polyporaceae</taxon>
        <taxon>Lentinus</taxon>
    </lineage>
</organism>